<comment type="similarity">
    <text evidence="2">Belongs to the GSP F family.</text>
</comment>
<evidence type="ECO:0000256" key="7">
    <source>
        <dbReference type="ARBA" id="ARBA00023136"/>
    </source>
</evidence>
<keyword evidence="6 8" id="KW-1133">Transmembrane helix</keyword>
<proteinExistence type="inferred from homology"/>
<comment type="subcellular location">
    <subcellularLocation>
        <location evidence="1">Cell inner membrane</location>
        <topology evidence="1">Multi-pass membrane protein</topology>
    </subcellularLocation>
</comment>
<keyword evidence="5 8" id="KW-0812">Transmembrane</keyword>
<keyword evidence="11" id="KW-1185">Reference proteome</keyword>
<evidence type="ECO:0000256" key="5">
    <source>
        <dbReference type="ARBA" id="ARBA00022692"/>
    </source>
</evidence>
<dbReference type="OrthoDB" id="9805682at2"/>
<sequence length="405" mass="44769">MTLYSYSALTESGNKITGQMEADNVEGVSQSLALKGYIPLDVRRSTRQRGDRLNAVMAGLLSPVGSRDVVLFTKQFKTMLVAGVPIINIFQTLENQTENRQLRNAIIEMSRDIKEGASLYDAFKKHPAIFSPLYCSMLKAGESSGSLVDVVTRLIYIIEHEAKVKADIRSAMFYPAIVVSFLGVAFVVLLMFVIPKFVTIFQRAGIDLPLPTRICLVLYTFLSSAWPYLLVMAVAGGVLLVRYLKTEQGRFVRDTVLLKIPLIGDLVLKGAMSRFASIFSILQYSGVAVLESMSILGDTLGNAVIRRQLANISDRIREGRGISEPLRRAKYFPPMVINMIAIGEESGNLEDMLSQISVHYDSEVEYATKQLADALGPFLTVALAVVVGFFALAIFLPMWDLTKMV</sequence>
<feature type="domain" description="Type II secretion system protein GspF" evidence="9">
    <location>
        <begin position="72"/>
        <end position="195"/>
    </location>
</feature>
<dbReference type="PANTHER" id="PTHR30012:SF0">
    <property type="entry name" value="TYPE II SECRETION SYSTEM PROTEIN F-RELATED"/>
    <property type="match status" value="1"/>
</dbReference>
<dbReference type="STRING" id="96561.Dole_1409"/>
<keyword evidence="3" id="KW-1003">Cell membrane</keyword>
<dbReference type="Proteomes" id="UP000008561">
    <property type="component" value="Chromosome"/>
</dbReference>
<organism evidence="10 11">
    <name type="scientific">Desulfosudis oleivorans (strain DSM 6200 / JCM 39069 / Hxd3)</name>
    <name type="common">Desulfococcus oleovorans</name>
    <dbReference type="NCBI Taxonomy" id="96561"/>
    <lineage>
        <taxon>Bacteria</taxon>
        <taxon>Pseudomonadati</taxon>
        <taxon>Thermodesulfobacteriota</taxon>
        <taxon>Desulfobacteria</taxon>
        <taxon>Desulfobacterales</taxon>
        <taxon>Desulfosudaceae</taxon>
        <taxon>Desulfosudis</taxon>
    </lineage>
</organism>
<evidence type="ECO:0000256" key="8">
    <source>
        <dbReference type="SAM" id="Phobius"/>
    </source>
</evidence>
<dbReference type="PANTHER" id="PTHR30012">
    <property type="entry name" value="GENERAL SECRETION PATHWAY PROTEIN"/>
    <property type="match status" value="1"/>
</dbReference>
<dbReference type="Pfam" id="PF00482">
    <property type="entry name" value="T2SSF"/>
    <property type="match status" value="2"/>
</dbReference>
<evidence type="ECO:0000259" key="9">
    <source>
        <dbReference type="Pfam" id="PF00482"/>
    </source>
</evidence>
<dbReference type="AlphaFoldDB" id="A8ZYV8"/>
<reference evidence="10 11" key="1">
    <citation type="submission" date="2007-10" db="EMBL/GenBank/DDBJ databases">
        <title>Complete sequence of Desulfococcus oleovorans Hxd3.</title>
        <authorList>
            <consortium name="US DOE Joint Genome Institute"/>
            <person name="Copeland A."/>
            <person name="Lucas S."/>
            <person name="Lapidus A."/>
            <person name="Barry K."/>
            <person name="Glavina del Rio T."/>
            <person name="Dalin E."/>
            <person name="Tice H."/>
            <person name="Pitluck S."/>
            <person name="Kiss H."/>
            <person name="Brettin T."/>
            <person name="Bruce D."/>
            <person name="Detter J.C."/>
            <person name="Han C."/>
            <person name="Schmutz J."/>
            <person name="Larimer F."/>
            <person name="Land M."/>
            <person name="Hauser L."/>
            <person name="Kyrpides N."/>
            <person name="Kim E."/>
            <person name="Wawrik B."/>
            <person name="Richardson P."/>
        </authorList>
    </citation>
    <scope>NUCLEOTIDE SEQUENCE [LARGE SCALE GENOMIC DNA]</scope>
    <source>
        <strain evidence="11">DSM 6200 / JCM 39069 / Hxd3</strain>
    </source>
</reference>
<dbReference type="RefSeq" id="WP_012174829.1">
    <property type="nucleotide sequence ID" value="NC_009943.1"/>
</dbReference>
<evidence type="ECO:0000313" key="10">
    <source>
        <dbReference type="EMBL" id="ABW67213.1"/>
    </source>
</evidence>
<gene>
    <name evidence="10" type="ordered locus">Dole_1409</name>
</gene>
<dbReference type="eggNOG" id="COG1459">
    <property type="taxonomic scope" value="Bacteria"/>
</dbReference>
<evidence type="ECO:0000256" key="3">
    <source>
        <dbReference type="ARBA" id="ARBA00022475"/>
    </source>
</evidence>
<dbReference type="InterPro" id="IPR042094">
    <property type="entry name" value="T2SS_GspF_sf"/>
</dbReference>
<dbReference type="EMBL" id="CP000859">
    <property type="protein sequence ID" value="ABW67213.1"/>
    <property type="molecule type" value="Genomic_DNA"/>
</dbReference>
<dbReference type="HOGENOM" id="CLU_035032_2_1_7"/>
<dbReference type="PRINTS" id="PR00812">
    <property type="entry name" value="BCTERIALGSPF"/>
</dbReference>
<feature type="transmembrane region" description="Helical" evidence="8">
    <location>
        <begin position="378"/>
        <end position="399"/>
    </location>
</feature>
<name>A8ZYV8_DESOH</name>
<dbReference type="FunFam" id="1.20.81.30:FF:000001">
    <property type="entry name" value="Type II secretion system protein F"/>
    <property type="match status" value="2"/>
</dbReference>
<keyword evidence="4" id="KW-0997">Cell inner membrane</keyword>
<keyword evidence="7 8" id="KW-0472">Membrane</keyword>
<feature type="transmembrane region" description="Helical" evidence="8">
    <location>
        <begin position="173"/>
        <end position="194"/>
    </location>
</feature>
<protein>
    <submittedName>
        <fullName evidence="10">Type II secretion system protein</fullName>
    </submittedName>
</protein>
<accession>A8ZYV8</accession>
<evidence type="ECO:0000256" key="6">
    <source>
        <dbReference type="ARBA" id="ARBA00022989"/>
    </source>
</evidence>
<dbReference type="GO" id="GO:0005886">
    <property type="term" value="C:plasma membrane"/>
    <property type="evidence" value="ECO:0007669"/>
    <property type="project" value="UniProtKB-SubCell"/>
</dbReference>
<feature type="domain" description="Type II secretion system protein GspF" evidence="9">
    <location>
        <begin position="275"/>
        <end position="397"/>
    </location>
</feature>
<evidence type="ECO:0000256" key="4">
    <source>
        <dbReference type="ARBA" id="ARBA00022519"/>
    </source>
</evidence>
<dbReference type="KEGG" id="dol:Dole_1409"/>
<dbReference type="Gene3D" id="1.20.81.30">
    <property type="entry name" value="Type II secretion system (T2SS), domain F"/>
    <property type="match status" value="2"/>
</dbReference>
<feature type="transmembrane region" description="Helical" evidence="8">
    <location>
        <begin position="225"/>
        <end position="244"/>
    </location>
</feature>
<dbReference type="GO" id="GO:0015628">
    <property type="term" value="P:protein secretion by the type II secretion system"/>
    <property type="evidence" value="ECO:0007669"/>
    <property type="project" value="TreeGrafter"/>
</dbReference>
<evidence type="ECO:0000256" key="2">
    <source>
        <dbReference type="ARBA" id="ARBA00005745"/>
    </source>
</evidence>
<evidence type="ECO:0000313" key="11">
    <source>
        <dbReference type="Proteomes" id="UP000008561"/>
    </source>
</evidence>
<dbReference type="InterPro" id="IPR003004">
    <property type="entry name" value="GspF/PilC"/>
</dbReference>
<evidence type="ECO:0000256" key="1">
    <source>
        <dbReference type="ARBA" id="ARBA00004429"/>
    </source>
</evidence>
<dbReference type="InterPro" id="IPR018076">
    <property type="entry name" value="T2SS_GspF_dom"/>
</dbReference>